<dbReference type="SUPFAM" id="SSF82185">
    <property type="entry name" value="Histone H3 K4-specific methyltransferase SET7/9 N-terminal domain"/>
    <property type="match status" value="1"/>
</dbReference>
<keyword evidence="1" id="KW-0677">Repeat</keyword>
<dbReference type="PANTHER" id="PTHR23084">
    <property type="entry name" value="PHOSPHATIDYLINOSITOL-4-PHOSPHATE 5-KINASE RELATED"/>
    <property type="match status" value="1"/>
</dbReference>
<keyword evidence="2" id="KW-0812">Transmembrane</keyword>
<organism evidence="3 4">
    <name type="scientific">Leptospira selangorensis</name>
    <dbReference type="NCBI Taxonomy" id="2484982"/>
    <lineage>
        <taxon>Bacteria</taxon>
        <taxon>Pseudomonadati</taxon>
        <taxon>Spirochaetota</taxon>
        <taxon>Spirochaetia</taxon>
        <taxon>Leptospirales</taxon>
        <taxon>Leptospiraceae</taxon>
        <taxon>Leptospira</taxon>
    </lineage>
</organism>
<proteinExistence type="predicted"/>
<keyword evidence="2" id="KW-1133">Transmembrane helix</keyword>
<dbReference type="Gene3D" id="2.20.110.10">
    <property type="entry name" value="Histone H3 K4-specific methyltransferase SET7/9 N-terminal domain"/>
    <property type="match status" value="2"/>
</dbReference>
<dbReference type="RefSeq" id="WP_135627484.1">
    <property type="nucleotide sequence ID" value="NZ_RQGU01000102.1"/>
</dbReference>
<evidence type="ECO:0000313" key="3">
    <source>
        <dbReference type="EMBL" id="TGM19058.1"/>
    </source>
</evidence>
<dbReference type="InterPro" id="IPR003409">
    <property type="entry name" value="MORN"/>
</dbReference>
<name>A0ABY2NA11_9LEPT</name>
<gene>
    <name evidence="3" type="ORF">EHQ82_10960</name>
</gene>
<accession>A0ABY2NA11</accession>
<feature type="transmembrane region" description="Helical" evidence="2">
    <location>
        <begin position="156"/>
        <end position="177"/>
    </location>
</feature>
<evidence type="ECO:0000256" key="2">
    <source>
        <dbReference type="SAM" id="Phobius"/>
    </source>
</evidence>
<dbReference type="SMART" id="SM00698">
    <property type="entry name" value="MORN"/>
    <property type="match status" value="4"/>
</dbReference>
<feature type="transmembrane region" description="Helical" evidence="2">
    <location>
        <begin position="198"/>
        <end position="226"/>
    </location>
</feature>
<evidence type="ECO:0000256" key="1">
    <source>
        <dbReference type="ARBA" id="ARBA00022737"/>
    </source>
</evidence>
<reference evidence="4" key="1">
    <citation type="journal article" date="2019" name="PLoS Negl. Trop. Dis.">
        <title>Revisiting the worldwide diversity of Leptospira species in the environment.</title>
        <authorList>
            <person name="Vincent A.T."/>
            <person name="Schiettekatte O."/>
            <person name="Bourhy P."/>
            <person name="Veyrier F.J."/>
            <person name="Picardeau M."/>
        </authorList>
    </citation>
    <scope>NUCLEOTIDE SEQUENCE [LARGE SCALE GENOMIC DNA]</scope>
    <source>
        <strain evidence="4">201702406</strain>
    </source>
</reference>
<comment type="caution">
    <text evidence="3">The sequence shown here is derived from an EMBL/GenBank/DDBJ whole genome shotgun (WGS) entry which is preliminary data.</text>
</comment>
<dbReference type="Proteomes" id="UP000298057">
    <property type="component" value="Unassembled WGS sequence"/>
</dbReference>
<sequence length="256" mass="29163">MSTQEISYRNGDKYIGEIKNSKMHGKGIFIFANGGRYNGEFSNGKFNGYGKLIDQDGSIFEGNFLDGLINGIGKAELSNGDIYVGDWKNNLYHGKGKLIKKDKTIQEGIFHKGDFIKNHFLNKLTLILIFSFIIISGIWIYKDRIETRISDFRMQLIASFYGIAFVFSTFGLIFNLISIFKKFSPEQESIIIDEMLGIFFSPLVYLFKFLTILFTLIATGVAIWLMISGISYIFSAVIVIPSWVILVIYLLNRKQN</sequence>
<keyword evidence="2" id="KW-0472">Membrane</keyword>
<protein>
    <recommendedName>
        <fullName evidence="5">MORN repeat protein</fullName>
    </recommendedName>
</protein>
<keyword evidence="4" id="KW-1185">Reference proteome</keyword>
<dbReference type="EMBL" id="RQGU01000102">
    <property type="protein sequence ID" value="TGM19058.1"/>
    <property type="molecule type" value="Genomic_DNA"/>
</dbReference>
<evidence type="ECO:0000313" key="4">
    <source>
        <dbReference type="Proteomes" id="UP000298057"/>
    </source>
</evidence>
<feature type="transmembrane region" description="Helical" evidence="2">
    <location>
        <begin position="120"/>
        <end position="141"/>
    </location>
</feature>
<feature type="transmembrane region" description="Helical" evidence="2">
    <location>
        <begin position="232"/>
        <end position="251"/>
    </location>
</feature>
<evidence type="ECO:0008006" key="5">
    <source>
        <dbReference type="Google" id="ProtNLM"/>
    </source>
</evidence>
<dbReference type="Pfam" id="PF02493">
    <property type="entry name" value="MORN"/>
    <property type="match status" value="4"/>
</dbReference>
<dbReference type="PANTHER" id="PTHR23084:SF263">
    <property type="entry name" value="MORN REPEAT-CONTAINING PROTEIN 1"/>
    <property type="match status" value="1"/>
</dbReference>